<evidence type="ECO:0000313" key="2">
    <source>
        <dbReference type="EMBL" id="UOX34954.1"/>
    </source>
</evidence>
<keyword evidence="3" id="KW-1185">Reference proteome</keyword>
<gene>
    <name evidence="2" type="ORF">LXD69_05435</name>
</gene>
<dbReference type="Proteomes" id="UP000830454">
    <property type="component" value="Chromosome"/>
</dbReference>
<evidence type="ECO:0000256" key="1">
    <source>
        <dbReference type="SAM" id="SignalP"/>
    </source>
</evidence>
<feature type="chain" id="PRO_5046132316" description="Outer membrane protein beta-barrel domain-containing protein" evidence="1">
    <location>
        <begin position="17"/>
        <end position="407"/>
    </location>
</feature>
<keyword evidence="1" id="KW-0732">Signal</keyword>
<reference evidence="2" key="2">
    <citation type="submission" date="2022-04" db="EMBL/GenBank/DDBJ databases">
        <title>Complete Genome Sequence of Flavobacterium sediminilitoris YSM-43, Isolated from a Tidal Sediment.</title>
        <authorList>
            <person name="Lee P.A."/>
        </authorList>
    </citation>
    <scope>NUCLEOTIDE SEQUENCE</scope>
    <source>
        <strain evidence="2">YSM-43</strain>
    </source>
</reference>
<protein>
    <recommendedName>
        <fullName evidence="4">Outer membrane protein beta-barrel domain-containing protein</fullName>
    </recommendedName>
</protein>
<evidence type="ECO:0008006" key="4">
    <source>
        <dbReference type="Google" id="ProtNLM"/>
    </source>
</evidence>
<reference evidence="2" key="1">
    <citation type="submission" date="2021-12" db="EMBL/GenBank/DDBJ databases">
        <authorList>
            <person name="Cha I.-T."/>
            <person name="Lee K.-E."/>
            <person name="Park S.-J."/>
        </authorList>
    </citation>
    <scope>NUCLEOTIDE SEQUENCE</scope>
    <source>
        <strain evidence="2">YSM-43</strain>
    </source>
</reference>
<name>A0ABY4HT65_9FLAO</name>
<evidence type="ECO:0000313" key="3">
    <source>
        <dbReference type="Proteomes" id="UP000830454"/>
    </source>
</evidence>
<sequence length="407" mass="47861">MKLIFLLLLISTYSFSQITFEKGYFVNSNNEIKECFIKNYDWVNSPSKILYKDNKESEIEEIGIEEIKEFGINDKSKFIKRSITIDPVKNKTNELYPSKEYTTRNEIVLLKVIVEGKANLYKYENDTQLKYYYSISTDSIKPLIFYKYLKDNTLKTNEPYKKELYDNLKCNKFKIKDFLILRYQNNDLKNIFVDYNLCNNSKYIEYNLYDSKGKLNFTPKIGYQQNSIKATFDEVQYKESTSSPIFGLEIEYLLPFNKNKFSLILDPTFTTIKYNKSINQYVGYNDMYKIDIKDTFTYSSISIPIGIRYNFFLLNPNNKIYVNGGYSFELPIKNNFTSHYKSEALSLDSTYSYDLSSHGSLMIGTGVRIKNINAELKIFPKRELFYSISKYQNLNLQSICIAIGYTI</sequence>
<feature type="signal peptide" evidence="1">
    <location>
        <begin position="1"/>
        <end position="16"/>
    </location>
</feature>
<dbReference type="EMBL" id="CP090145">
    <property type="protein sequence ID" value="UOX34954.1"/>
    <property type="molecule type" value="Genomic_DNA"/>
</dbReference>
<organism evidence="2 3">
    <name type="scientific">Flavobacterium sediminilitoris</name>
    <dbReference type="NCBI Taxonomy" id="2024526"/>
    <lineage>
        <taxon>Bacteria</taxon>
        <taxon>Pseudomonadati</taxon>
        <taxon>Bacteroidota</taxon>
        <taxon>Flavobacteriia</taxon>
        <taxon>Flavobacteriales</taxon>
        <taxon>Flavobacteriaceae</taxon>
        <taxon>Flavobacterium</taxon>
    </lineage>
</organism>
<proteinExistence type="predicted"/>
<dbReference type="RefSeq" id="WP_246918063.1">
    <property type="nucleotide sequence ID" value="NZ_CP090145.1"/>
</dbReference>
<accession>A0ABY4HT65</accession>